<keyword evidence="4" id="KW-0904">Protein phosphatase</keyword>
<evidence type="ECO:0000259" key="7">
    <source>
        <dbReference type="PROSITE" id="PS50056"/>
    </source>
</evidence>
<dbReference type="PANTHER" id="PTHR19134">
    <property type="entry name" value="RECEPTOR-TYPE TYROSINE-PROTEIN PHOSPHATASE"/>
    <property type="match status" value="1"/>
</dbReference>
<dbReference type="InterPro" id="IPR050348">
    <property type="entry name" value="Protein-Tyr_Phosphatase"/>
</dbReference>
<dbReference type="PROSITE" id="PS50055">
    <property type="entry name" value="TYR_PHOSPHATASE_PTP"/>
    <property type="match status" value="1"/>
</dbReference>
<dbReference type="PRINTS" id="PR00700">
    <property type="entry name" value="PRTYPHPHTASE"/>
</dbReference>
<feature type="domain" description="Tyrosine-protein phosphatase" evidence="6">
    <location>
        <begin position="1141"/>
        <end position="1375"/>
    </location>
</feature>
<evidence type="ECO:0000256" key="2">
    <source>
        <dbReference type="ARBA" id="ARBA00013064"/>
    </source>
</evidence>
<dbReference type="SMART" id="SM00194">
    <property type="entry name" value="PTPc"/>
    <property type="match status" value="1"/>
</dbReference>
<dbReference type="Gene3D" id="3.90.190.10">
    <property type="entry name" value="Protein tyrosine phosphatase superfamily"/>
    <property type="match status" value="1"/>
</dbReference>
<dbReference type="PANTHER" id="PTHR19134:SF562">
    <property type="entry name" value="PROTEIN-TYROSINE-PHOSPHATASE"/>
    <property type="match status" value="1"/>
</dbReference>
<feature type="region of interest" description="Disordered" evidence="5">
    <location>
        <begin position="994"/>
        <end position="1017"/>
    </location>
</feature>
<comment type="similarity">
    <text evidence="1">Belongs to the protein-tyrosine phosphatase family.</text>
</comment>
<dbReference type="EC" id="3.1.3.48" evidence="2"/>
<feature type="compositionally biased region" description="Polar residues" evidence="5">
    <location>
        <begin position="356"/>
        <end position="371"/>
    </location>
</feature>
<feature type="compositionally biased region" description="Polar residues" evidence="5">
    <location>
        <begin position="286"/>
        <end position="297"/>
    </location>
</feature>
<keyword evidence="9" id="KW-0675">Receptor</keyword>
<evidence type="ECO:0000256" key="3">
    <source>
        <dbReference type="ARBA" id="ARBA00022801"/>
    </source>
</evidence>
<dbReference type="Pfam" id="PF00102">
    <property type="entry name" value="Y_phosphatase"/>
    <property type="match status" value="1"/>
</dbReference>
<organism evidence="8 9">
    <name type="scientific">Aplysia californica</name>
    <name type="common">California sea hare</name>
    <dbReference type="NCBI Taxonomy" id="6500"/>
    <lineage>
        <taxon>Eukaryota</taxon>
        <taxon>Metazoa</taxon>
        <taxon>Spiralia</taxon>
        <taxon>Lophotrochozoa</taxon>
        <taxon>Mollusca</taxon>
        <taxon>Gastropoda</taxon>
        <taxon>Heterobranchia</taxon>
        <taxon>Euthyneura</taxon>
        <taxon>Tectipleura</taxon>
        <taxon>Aplysiida</taxon>
        <taxon>Aplysioidea</taxon>
        <taxon>Aplysiidae</taxon>
        <taxon>Aplysia</taxon>
    </lineage>
</organism>
<dbReference type="SUPFAM" id="SSF52799">
    <property type="entry name" value="(Phosphotyrosine protein) phosphatases II"/>
    <property type="match status" value="1"/>
</dbReference>
<dbReference type="InterPro" id="IPR029021">
    <property type="entry name" value="Prot-tyrosine_phosphatase-like"/>
</dbReference>
<evidence type="ECO:0000313" key="9">
    <source>
        <dbReference type="RefSeq" id="XP_012936897.1"/>
    </source>
</evidence>
<feature type="region of interest" description="Disordered" evidence="5">
    <location>
        <begin position="722"/>
        <end position="872"/>
    </location>
</feature>
<feature type="region of interest" description="Disordered" evidence="5">
    <location>
        <begin position="433"/>
        <end position="462"/>
    </location>
</feature>
<dbReference type="Proteomes" id="UP000694888">
    <property type="component" value="Unplaced"/>
</dbReference>
<name>A0ABM0ZY40_APLCA</name>
<reference evidence="9" key="1">
    <citation type="submission" date="2025-08" db="UniProtKB">
        <authorList>
            <consortium name="RefSeq"/>
        </authorList>
    </citation>
    <scope>IDENTIFICATION</scope>
</reference>
<proteinExistence type="inferred from homology"/>
<feature type="compositionally biased region" description="Low complexity" evidence="5">
    <location>
        <begin position="693"/>
        <end position="703"/>
    </location>
</feature>
<evidence type="ECO:0000256" key="4">
    <source>
        <dbReference type="ARBA" id="ARBA00022912"/>
    </source>
</evidence>
<dbReference type="InterPro" id="IPR000242">
    <property type="entry name" value="PTP_cat"/>
</dbReference>
<evidence type="ECO:0000256" key="1">
    <source>
        <dbReference type="ARBA" id="ARBA00009580"/>
    </source>
</evidence>
<dbReference type="GeneID" id="101849687"/>
<dbReference type="InterPro" id="IPR003595">
    <property type="entry name" value="Tyr_Pase_cat"/>
</dbReference>
<feature type="domain" description="Tyrosine specific protein phosphatases" evidence="7">
    <location>
        <begin position="1292"/>
        <end position="1366"/>
    </location>
</feature>
<feature type="region of interest" description="Disordered" evidence="5">
    <location>
        <begin position="268"/>
        <end position="298"/>
    </location>
</feature>
<sequence length="1399" mass="153490">MHSSPTDVKRVESNYCSTSARTSGCTMGGHQTCTTALVLCFMTCGHMTMSKPVGSTRSSDQLFPNNIESFAFQHQSATSASQLSQNYRRLSPGRDTRVTDSEKVRRYAWRRLNRPITRDLTAAQSNTHALLFPKSPRQVRKHPENVQRSFPTSSDKNIRALCCVYSDSGHAPLSSELRQRDKSDLLVKNVKNVSSKQSYRDYTKAGNKNAWLGAFQYKRKHLRLKRNLETLEFQTATFQSGQGFSSITDTHLGETNKKGKVYISKVRDKKGKRLGKVSRRHRRSESSIPLLNNNDVSVTDEAEIQDSFAHEPEEGDPDIDQPFPDMTSDHSPGMHLHDGVDADPSDPSDPSDYSEQDTPSNNLPLTDNYGSHLTAGVGQPIGSNHPHDTDGAVDIYSGENLPYIPAFGDNNTAAAEGEQNYPGTINTGDGVITADTGDENKHRINSSESDSVLPDRSESGMSSDYEIITPTSSFPFTNSIAVSETLLPSAFDIQDSSTSLMPVSIIDTFTESLPDSTFSGSTQRAVSSSDSGDILHASADPDVQHSVSPVLTDLITTRSLPGTHDLTLDASLSVGLSVYPTSSDLFDLSEQSDMDTSSSILTTTPSLPFVYSVTVSTSQYEPSFLPSSVSRVHETEPTAMTSVTQDGLPPPFTGTTKSDVKIEDSDSSETNDSESTPTTQSGSSTRNRVDLESQPSQSSTQPTLNQATLPTSLLEEEEIFNATDDGGGGLIMSPNLQSSNNAPPLPTRRPATTSTSELSNNFTGNALPDERSDRPYTEEETDVTVPAVFGDVSELDDGDSPSGNSQDGAGETADEEEETGPAVAPDISDKTSTQSMTTAPGEPQVPVDDQSRMGEQGGSSLRTTKAPTPATPDIPISFVELKLSMSWPDFCDSEVNIWEELLEIVNDQGGQRDVTVDQIQMLNRQEEECVRVDIIESEEIFVRMYLTNKSHHYDRGLTIVCAQVLEAGPQLGETSIIRNKLIAVHFHDEYYVPRDTDPSSASHEQTPKVKDQDDDPFSDPGVTVAVTAASIGSCICLVIVLLQIIIRRRHSGRGLLGGGLNCSFSVTSADSIQLSSVTKSRPNSGMTNMALEMLDPPDPTHPLNVTELTNMCTDQYKIDEEYQKLPNRLPRLSVVPDGEEDKNRYANVLPLVNTRVKLLQDGTGPRSTYINANYVTGPDNECQYYIATQAPTEETIADFWTMIWQQDAKAIVMLTQMEEDGQERCAPYWPELSGKSAAQKHGHFQVELKHKEVSQEYIMSTLEINNLRKIEKRQIKHFWYTCWPMKGTPEPISLVKLVLDTRPAFENKGSPLIVHCSPGTGRTCTFIALDLCMRQFESRRLVDVMKTVNNMRHERAGAIQNKEQYNLVYNAINEYATILVSPMVSAASSATTLHALLPG</sequence>
<keyword evidence="8" id="KW-1185">Reference proteome</keyword>
<dbReference type="CDD" id="cd00047">
    <property type="entry name" value="PTPc"/>
    <property type="match status" value="1"/>
</dbReference>
<feature type="compositionally biased region" description="Basic residues" evidence="5">
    <location>
        <begin position="268"/>
        <end position="283"/>
    </location>
</feature>
<gene>
    <name evidence="9" type="primary">LOC101849687</name>
</gene>
<keyword evidence="3" id="KW-0378">Hydrolase</keyword>
<dbReference type="PROSITE" id="PS50056">
    <property type="entry name" value="TYR_PHOSPHATASE_2"/>
    <property type="match status" value="1"/>
</dbReference>
<accession>A0ABM0ZY40</accession>
<feature type="region of interest" description="Disordered" evidence="5">
    <location>
        <begin position="310"/>
        <end position="394"/>
    </location>
</feature>
<evidence type="ECO:0000259" key="6">
    <source>
        <dbReference type="PROSITE" id="PS50055"/>
    </source>
</evidence>
<evidence type="ECO:0000313" key="8">
    <source>
        <dbReference type="Proteomes" id="UP000694888"/>
    </source>
</evidence>
<dbReference type="RefSeq" id="XP_012936897.1">
    <property type="nucleotide sequence ID" value="XM_013081443.2"/>
</dbReference>
<feature type="region of interest" description="Disordered" evidence="5">
    <location>
        <begin position="637"/>
        <end position="706"/>
    </location>
</feature>
<dbReference type="SMART" id="SM00404">
    <property type="entry name" value="PTPc_motif"/>
    <property type="match status" value="1"/>
</dbReference>
<protein>
    <recommendedName>
        <fullName evidence="2">protein-tyrosine-phosphatase</fullName>
        <ecNumber evidence="2">3.1.3.48</ecNumber>
    </recommendedName>
</protein>
<dbReference type="InterPro" id="IPR000387">
    <property type="entry name" value="Tyr_Pase_dom"/>
</dbReference>
<evidence type="ECO:0000256" key="5">
    <source>
        <dbReference type="SAM" id="MobiDB-lite"/>
    </source>
</evidence>
<feature type="compositionally biased region" description="Basic and acidic residues" evidence="5">
    <location>
        <begin position="768"/>
        <end position="777"/>
    </location>
</feature>